<organism evidence="6 7">
    <name type="scientific">Enterococcus pallens ATCC BAA-351</name>
    <dbReference type="NCBI Taxonomy" id="1158607"/>
    <lineage>
        <taxon>Bacteria</taxon>
        <taxon>Bacillati</taxon>
        <taxon>Bacillota</taxon>
        <taxon>Bacilli</taxon>
        <taxon>Lactobacillales</taxon>
        <taxon>Enterococcaceae</taxon>
        <taxon>Enterococcus</taxon>
    </lineage>
</organism>
<dbReference type="PATRIC" id="fig|1158607.3.peg.1313"/>
<dbReference type="SUPFAM" id="SSF52518">
    <property type="entry name" value="Thiamin diphosphate-binding fold (THDP-binding)"/>
    <property type="match status" value="1"/>
</dbReference>
<dbReference type="Gene3D" id="3.40.50.970">
    <property type="match status" value="1"/>
</dbReference>
<evidence type="ECO:0000256" key="3">
    <source>
        <dbReference type="ARBA" id="ARBA00023052"/>
    </source>
</evidence>
<feature type="domain" description="Transketolase N-terminal" evidence="5">
    <location>
        <begin position="18"/>
        <end position="273"/>
    </location>
</feature>
<dbReference type="InterPro" id="IPR005474">
    <property type="entry name" value="Transketolase_N"/>
</dbReference>
<dbReference type="HOGENOM" id="CLU_009227_4_1_9"/>
<comment type="cofactor">
    <cofactor evidence="1">
        <name>thiamine diphosphate</name>
        <dbReference type="ChEBI" id="CHEBI:58937"/>
    </cofactor>
</comment>
<keyword evidence="7" id="KW-1185">Reference proteome</keyword>
<name>R2SRE3_9ENTE</name>
<dbReference type="AlphaFoldDB" id="R2SRE3"/>
<dbReference type="CDD" id="cd02012">
    <property type="entry name" value="TPP_TK"/>
    <property type="match status" value="1"/>
</dbReference>
<sequence length="287" mass="31446">MEEKYTMEKAMLAKLESLAAEIRIDSIEAIRKVGAGHIGGSLSIADLLAVLYGKQMNYDPKNPEWEERDRLVLSKGHAGPAWYSALAAVGFFDKQWLDTLNEGGTRLPSHPDRTKTPGVDATTGSLGQGTSVAAGIATGLKMQKKDSYVYLIVGDGELNEGQCWEAFQYLAHFKLNNCIVIIDENKKQLDGTTVDILNPFDITEKMRAFGFHTTKVKGDDLAAIDEAIDQCKAVTDQAVCIVLDTIKGQGVKFFEEMAANHSVKFDNEAVQTATDQALQELKAKERA</sequence>
<evidence type="ECO:0000256" key="2">
    <source>
        <dbReference type="ARBA" id="ARBA00007131"/>
    </source>
</evidence>
<keyword evidence="3" id="KW-0786">Thiamine pyrophosphate</keyword>
<dbReference type="Pfam" id="PF00456">
    <property type="entry name" value="Transketolase_N"/>
    <property type="match status" value="1"/>
</dbReference>
<dbReference type="STRING" id="160454.RV10_GL000438"/>
<evidence type="ECO:0000313" key="6">
    <source>
        <dbReference type="EMBL" id="EOH95366.1"/>
    </source>
</evidence>
<dbReference type="EMBL" id="AJAQ01000011">
    <property type="protein sequence ID" value="EOH95366.1"/>
    <property type="molecule type" value="Genomic_DNA"/>
</dbReference>
<dbReference type="InterPro" id="IPR029061">
    <property type="entry name" value="THDP-binding"/>
</dbReference>
<dbReference type="eggNOG" id="COG3959">
    <property type="taxonomic scope" value="Bacteria"/>
</dbReference>
<gene>
    <name evidence="6" type="ORF">UAU_01328</name>
</gene>
<dbReference type="PANTHER" id="PTHR47514:SF1">
    <property type="entry name" value="TRANSKETOLASE N-TERMINAL SECTION-RELATED"/>
    <property type="match status" value="1"/>
</dbReference>
<comment type="similarity">
    <text evidence="2">Belongs to the transketolase family.</text>
</comment>
<proteinExistence type="inferred from homology"/>
<dbReference type="PANTHER" id="PTHR47514">
    <property type="entry name" value="TRANSKETOLASE N-TERMINAL SECTION-RELATED"/>
    <property type="match status" value="1"/>
</dbReference>
<evidence type="ECO:0000259" key="5">
    <source>
        <dbReference type="Pfam" id="PF00456"/>
    </source>
</evidence>
<evidence type="ECO:0000256" key="4">
    <source>
        <dbReference type="SAM" id="MobiDB-lite"/>
    </source>
</evidence>
<evidence type="ECO:0000256" key="1">
    <source>
        <dbReference type="ARBA" id="ARBA00001964"/>
    </source>
</evidence>
<reference evidence="6 7" key="1">
    <citation type="submission" date="2013-02" db="EMBL/GenBank/DDBJ databases">
        <title>The Genome Sequence of Enterococcus pallens BAA-351.</title>
        <authorList>
            <consortium name="The Broad Institute Genome Sequencing Platform"/>
            <consortium name="The Broad Institute Genome Sequencing Center for Infectious Disease"/>
            <person name="Earl A.M."/>
            <person name="Gilmore M.S."/>
            <person name="Lebreton F."/>
            <person name="Walker B."/>
            <person name="Young S.K."/>
            <person name="Zeng Q."/>
            <person name="Gargeya S."/>
            <person name="Fitzgerald M."/>
            <person name="Haas B."/>
            <person name="Abouelleil A."/>
            <person name="Alvarado L."/>
            <person name="Arachchi H.M."/>
            <person name="Berlin A.M."/>
            <person name="Chapman S.B."/>
            <person name="Dewar J."/>
            <person name="Goldberg J."/>
            <person name="Griggs A."/>
            <person name="Gujja S."/>
            <person name="Hansen M."/>
            <person name="Howarth C."/>
            <person name="Imamovic A."/>
            <person name="Larimer J."/>
            <person name="McCowan C."/>
            <person name="Murphy C."/>
            <person name="Neiman D."/>
            <person name="Pearson M."/>
            <person name="Priest M."/>
            <person name="Roberts A."/>
            <person name="Saif S."/>
            <person name="Shea T."/>
            <person name="Sisk P."/>
            <person name="Sykes S."/>
            <person name="Wortman J."/>
            <person name="Nusbaum C."/>
            <person name="Birren B."/>
        </authorList>
    </citation>
    <scope>NUCLEOTIDE SEQUENCE [LARGE SCALE GENOMIC DNA]</scope>
    <source>
        <strain evidence="6 7">ATCC BAA-351</strain>
    </source>
</reference>
<comment type="caution">
    <text evidence="6">The sequence shown here is derived from an EMBL/GenBank/DDBJ whole genome shotgun (WGS) entry which is preliminary data.</text>
</comment>
<dbReference type="Proteomes" id="UP000013782">
    <property type="component" value="Unassembled WGS sequence"/>
</dbReference>
<evidence type="ECO:0000313" key="7">
    <source>
        <dbReference type="Proteomes" id="UP000013782"/>
    </source>
</evidence>
<protein>
    <recommendedName>
        <fullName evidence="5">Transketolase N-terminal domain-containing protein</fullName>
    </recommendedName>
</protein>
<accession>R2SRE3</accession>
<feature type="region of interest" description="Disordered" evidence="4">
    <location>
        <begin position="103"/>
        <end position="124"/>
    </location>
</feature>